<gene>
    <name evidence="7" type="ORF">P0O15_08195</name>
</gene>
<dbReference type="PANTHER" id="PTHR43418:SF4">
    <property type="entry name" value="MULTIFUNCTIONAL TRYPTOPHAN BIOSYNTHESIS PROTEIN"/>
    <property type="match status" value="1"/>
</dbReference>
<dbReference type="PRINTS" id="PR00096">
    <property type="entry name" value="GATASE"/>
</dbReference>
<dbReference type="InterPro" id="IPR050472">
    <property type="entry name" value="Anth_synth/Amidotransfase"/>
</dbReference>
<evidence type="ECO:0000313" key="8">
    <source>
        <dbReference type="Proteomes" id="UP001220010"/>
    </source>
</evidence>
<evidence type="ECO:0000313" key="7">
    <source>
        <dbReference type="EMBL" id="MDF0591147.1"/>
    </source>
</evidence>
<dbReference type="NCBIfam" id="TIGR00566">
    <property type="entry name" value="trpG_papA"/>
    <property type="match status" value="1"/>
</dbReference>
<comment type="pathway">
    <text evidence="1">Amino-acid biosynthesis; L-tryptophan biosynthesis; L-tryptophan from chorismate: step 1/5.</text>
</comment>
<comment type="catalytic activity">
    <reaction evidence="5">
        <text>chorismate + L-glutamine = anthranilate + pyruvate + L-glutamate + H(+)</text>
        <dbReference type="Rhea" id="RHEA:21732"/>
        <dbReference type="ChEBI" id="CHEBI:15361"/>
        <dbReference type="ChEBI" id="CHEBI:15378"/>
        <dbReference type="ChEBI" id="CHEBI:16567"/>
        <dbReference type="ChEBI" id="CHEBI:29748"/>
        <dbReference type="ChEBI" id="CHEBI:29985"/>
        <dbReference type="ChEBI" id="CHEBI:58359"/>
        <dbReference type="EC" id="4.1.3.27"/>
    </reaction>
</comment>
<keyword evidence="4" id="KW-0315">Glutamine amidotransferase</keyword>
<name>A0ABT5X990_9EURY</name>
<dbReference type="PRINTS" id="PR00099">
    <property type="entry name" value="CPSGATASE"/>
</dbReference>
<evidence type="ECO:0000256" key="1">
    <source>
        <dbReference type="ARBA" id="ARBA00004873"/>
    </source>
</evidence>
<keyword evidence="3" id="KW-0057">Aromatic amino acid biosynthesis</keyword>
<dbReference type="InterPro" id="IPR006221">
    <property type="entry name" value="TrpG/PapA_dom"/>
</dbReference>
<dbReference type="SUPFAM" id="SSF52317">
    <property type="entry name" value="Class I glutamine amidotransferase-like"/>
    <property type="match status" value="1"/>
</dbReference>
<evidence type="ECO:0000259" key="6">
    <source>
        <dbReference type="Pfam" id="PF00117"/>
    </source>
</evidence>
<dbReference type="Pfam" id="PF00117">
    <property type="entry name" value="GATase"/>
    <property type="match status" value="1"/>
</dbReference>
<dbReference type="PANTHER" id="PTHR43418">
    <property type="entry name" value="MULTIFUNCTIONAL TRYPTOPHAN BIOSYNTHESIS PROTEIN-RELATED"/>
    <property type="match status" value="1"/>
</dbReference>
<keyword evidence="3" id="KW-0822">Tryptophan biosynthesis</keyword>
<dbReference type="PROSITE" id="PS51273">
    <property type="entry name" value="GATASE_TYPE_1"/>
    <property type="match status" value="1"/>
</dbReference>
<comment type="caution">
    <text evidence="7">The sequence shown here is derived from an EMBL/GenBank/DDBJ whole genome shotgun (WGS) entry which is preliminary data.</text>
</comment>
<dbReference type="Proteomes" id="UP001220010">
    <property type="component" value="Unassembled WGS sequence"/>
</dbReference>
<evidence type="ECO:0000256" key="2">
    <source>
        <dbReference type="ARBA" id="ARBA00012266"/>
    </source>
</evidence>
<dbReference type="InterPro" id="IPR029062">
    <property type="entry name" value="Class_I_gatase-like"/>
</dbReference>
<evidence type="ECO:0000256" key="3">
    <source>
        <dbReference type="ARBA" id="ARBA00022822"/>
    </source>
</evidence>
<evidence type="ECO:0000256" key="4">
    <source>
        <dbReference type="ARBA" id="ARBA00022962"/>
    </source>
</evidence>
<dbReference type="InterPro" id="IPR017926">
    <property type="entry name" value="GATASE"/>
</dbReference>
<dbReference type="EMBL" id="JARFPK010000028">
    <property type="protein sequence ID" value="MDF0591147.1"/>
    <property type="molecule type" value="Genomic_DNA"/>
</dbReference>
<sequence length="192" mass="21039">MTGKTILFIDNQDSFVWNLVDYVSQFHPETEVASNRIEPSRVKEIDPLGIVISPGPGNPANPRDIGRSIDVMRRFQGTPILGVCLGHQAINIAYGGTIERTDPVHGKASEVFHDGLGIFRGLKSPLRGGRYHSLAVETLGPPLMVTATTAEGVVMGIRHRYLPVEGVQFHPESVLTPEGKRLIANWLEGLIR</sequence>
<dbReference type="RefSeq" id="WP_316966889.1">
    <property type="nucleotide sequence ID" value="NZ_JARFPK010000028.1"/>
</dbReference>
<keyword evidence="8" id="KW-1185">Reference proteome</keyword>
<feature type="domain" description="Glutamine amidotransferase" evidence="6">
    <location>
        <begin position="8"/>
        <end position="187"/>
    </location>
</feature>
<evidence type="ECO:0000256" key="5">
    <source>
        <dbReference type="ARBA" id="ARBA00047683"/>
    </source>
</evidence>
<dbReference type="EC" id="4.1.3.27" evidence="2"/>
<protein>
    <recommendedName>
        <fullName evidence="2">anthranilate synthase</fullName>
        <ecNumber evidence="2">4.1.3.27</ecNumber>
    </recommendedName>
</protein>
<dbReference type="CDD" id="cd01743">
    <property type="entry name" value="GATase1_Anthranilate_Synthase"/>
    <property type="match status" value="1"/>
</dbReference>
<keyword evidence="3" id="KW-0028">Amino-acid biosynthesis</keyword>
<accession>A0ABT5X990</accession>
<reference evidence="7 8" key="1">
    <citation type="submission" date="2023-03" db="EMBL/GenBank/DDBJ databases">
        <title>WGS of Methanotrichaceae archaeon Mx.</title>
        <authorList>
            <person name="Sorokin D.Y."/>
            <person name="Merkel A.Y."/>
        </authorList>
    </citation>
    <scope>NUCLEOTIDE SEQUENCE [LARGE SCALE GENOMIC DNA]</scope>
    <source>
        <strain evidence="7 8">Mx</strain>
    </source>
</reference>
<proteinExistence type="predicted"/>
<dbReference type="Gene3D" id="3.40.50.880">
    <property type="match status" value="1"/>
</dbReference>
<organism evidence="7 8">
    <name type="scientific">Candidatus Methanocrinis natronophilus</name>
    <dbReference type="NCBI Taxonomy" id="3033396"/>
    <lineage>
        <taxon>Archaea</taxon>
        <taxon>Methanobacteriati</taxon>
        <taxon>Methanobacteriota</taxon>
        <taxon>Stenosarchaea group</taxon>
        <taxon>Methanomicrobia</taxon>
        <taxon>Methanotrichales</taxon>
        <taxon>Methanotrichaceae</taxon>
        <taxon>Methanocrinis</taxon>
    </lineage>
</organism>
<dbReference type="PRINTS" id="PR00097">
    <property type="entry name" value="ANTSNTHASEII"/>
</dbReference>